<dbReference type="InterPro" id="IPR036866">
    <property type="entry name" value="RibonucZ/Hydroxyglut_hydro"/>
</dbReference>
<feature type="domain" description="Metallo-beta-lactamase" evidence="2">
    <location>
        <begin position="34"/>
        <end position="230"/>
    </location>
</feature>
<evidence type="ECO:0000313" key="4">
    <source>
        <dbReference type="Proteomes" id="UP000640052"/>
    </source>
</evidence>
<dbReference type="RefSeq" id="WP_204044699.1">
    <property type="nucleotide sequence ID" value="NZ_BOOA01000071.1"/>
</dbReference>
<dbReference type="AlphaFoldDB" id="A0A919QKN0"/>
<keyword evidence="4" id="KW-1185">Reference proteome</keyword>
<sequence length="268" mass="27921">MTDRIGARRQQRAITVLGGPTTVIDLGGLRFVADPTFDDPGPEGYLTKLAGPAATEGDLGQVDVVLVSHDLHPDNLDVRGKAFALAAPLVLTGPVSARRLGPPAVGLEPWSVHQVPRPDGAGSLEVRAVPAVHGPKDGVLDSDGHVNCEVTGFVLAGEGLPTVYVSGDNASVGTVAEIARRVDRVDVAVLFIGAARMLTKEDGRPLTLTAERASAAAEVLGAPVVIPAHYDGWAHFSEGSEDIDRAFHDAGLSAVLRRAGHGEWITLP</sequence>
<dbReference type="InterPro" id="IPR050114">
    <property type="entry name" value="UPF0173_UPF0282_UlaG_hydrolase"/>
</dbReference>
<organism evidence="3 4">
    <name type="scientific">Acrocarpospora phusangensis</name>
    <dbReference type="NCBI Taxonomy" id="1070424"/>
    <lineage>
        <taxon>Bacteria</taxon>
        <taxon>Bacillati</taxon>
        <taxon>Actinomycetota</taxon>
        <taxon>Actinomycetes</taxon>
        <taxon>Streptosporangiales</taxon>
        <taxon>Streptosporangiaceae</taxon>
        <taxon>Acrocarpospora</taxon>
    </lineage>
</organism>
<dbReference type="EMBL" id="BOOA01000071">
    <property type="protein sequence ID" value="GIH28060.1"/>
    <property type="molecule type" value="Genomic_DNA"/>
</dbReference>
<gene>
    <name evidence="3" type="ORF">Aph01nite_63700</name>
</gene>
<evidence type="ECO:0000259" key="2">
    <source>
        <dbReference type="Pfam" id="PF12706"/>
    </source>
</evidence>
<reference evidence="3" key="1">
    <citation type="submission" date="2021-01" db="EMBL/GenBank/DDBJ databases">
        <title>Whole genome shotgun sequence of Acrocarpospora phusangensis NBRC 108782.</title>
        <authorList>
            <person name="Komaki H."/>
            <person name="Tamura T."/>
        </authorList>
    </citation>
    <scope>NUCLEOTIDE SEQUENCE</scope>
    <source>
        <strain evidence="3">NBRC 108782</strain>
    </source>
</reference>
<dbReference type="PANTHER" id="PTHR43546">
    <property type="entry name" value="UPF0173 METAL-DEPENDENT HYDROLASE MJ1163-RELATED"/>
    <property type="match status" value="1"/>
</dbReference>
<evidence type="ECO:0000256" key="1">
    <source>
        <dbReference type="ARBA" id="ARBA00022801"/>
    </source>
</evidence>
<evidence type="ECO:0000313" key="3">
    <source>
        <dbReference type="EMBL" id="GIH28060.1"/>
    </source>
</evidence>
<dbReference type="PANTHER" id="PTHR43546:SF9">
    <property type="entry name" value="L-ASCORBATE-6-PHOSPHATE LACTONASE ULAG-RELATED"/>
    <property type="match status" value="1"/>
</dbReference>
<protein>
    <recommendedName>
        <fullName evidence="2">Metallo-beta-lactamase domain-containing protein</fullName>
    </recommendedName>
</protein>
<accession>A0A919QKN0</accession>
<dbReference type="Pfam" id="PF12706">
    <property type="entry name" value="Lactamase_B_2"/>
    <property type="match status" value="1"/>
</dbReference>
<comment type="caution">
    <text evidence="3">The sequence shown here is derived from an EMBL/GenBank/DDBJ whole genome shotgun (WGS) entry which is preliminary data.</text>
</comment>
<name>A0A919QKN0_9ACTN</name>
<dbReference type="Proteomes" id="UP000640052">
    <property type="component" value="Unassembled WGS sequence"/>
</dbReference>
<proteinExistence type="predicted"/>
<dbReference type="GO" id="GO:0016787">
    <property type="term" value="F:hydrolase activity"/>
    <property type="evidence" value="ECO:0007669"/>
    <property type="project" value="UniProtKB-KW"/>
</dbReference>
<dbReference type="InterPro" id="IPR001279">
    <property type="entry name" value="Metallo-B-lactamas"/>
</dbReference>
<keyword evidence="1" id="KW-0378">Hydrolase</keyword>
<dbReference type="SUPFAM" id="SSF56281">
    <property type="entry name" value="Metallo-hydrolase/oxidoreductase"/>
    <property type="match status" value="1"/>
</dbReference>
<dbReference type="Gene3D" id="3.60.15.10">
    <property type="entry name" value="Ribonuclease Z/Hydroxyacylglutathione hydrolase-like"/>
    <property type="match status" value="1"/>
</dbReference>